<dbReference type="SUPFAM" id="SSF50814">
    <property type="entry name" value="Lipocalins"/>
    <property type="match status" value="1"/>
</dbReference>
<sequence>MTIEPTSSGAEASAGAEPRTCLNGVWKLDKTRGEPSMRGYLEVMGVDGLAIEAHEKGERDVDTLHHILLTGDTYRVKKTSRVNNLQEEFALGKETLTTLADGNRQKKTLVESENNTTVRICTHMPTVNGAAEVTDVKTLVHEDNGRVCMHQELIIKNLNNGKTKVTRRWFTPSSLTPEISFQNQDAGVLSI</sequence>
<evidence type="ECO:0008006" key="2">
    <source>
        <dbReference type="Google" id="ProtNLM"/>
    </source>
</evidence>
<proteinExistence type="predicted"/>
<organism evidence="1">
    <name type="scientific">Leptocylindrus aporus</name>
    <dbReference type="NCBI Taxonomy" id="1398097"/>
    <lineage>
        <taxon>Eukaryota</taxon>
        <taxon>Sar</taxon>
        <taxon>Stramenopiles</taxon>
        <taxon>Ochrophyta</taxon>
        <taxon>Bacillariophyta</taxon>
        <taxon>Coscinodiscophyceae</taxon>
        <taxon>Chaetocerotophycidae</taxon>
        <taxon>Leptocylindrales</taxon>
        <taxon>Leptocylindraceae</taxon>
        <taxon>Leptocylindrus</taxon>
    </lineage>
</organism>
<accession>A0A7S0PHQ3</accession>
<dbReference type="AlphaFoldDB" id="A0A7S0PHQ3"/>
<evidence type="ECO:0000313" key="1">
    <source>
        <dbReference type="EMBL" id="CAD8574795.1"/>
    </source>
</evidence>
<gene>
    <name evidence="1" type="ORF">LDAN0322_LOCUS940</name>
</gene>
<dbReference type="InterPro" id="IPR012674">
    <property type="entry name" value="Calycin"/>
</dbReference>
<name>A0A7S0PHQ3_9STRA</name>
<dbReference type="Gene3D" id="2.40.128.20">
    <property type="match status" value="1"/>
</dbReference>
<dbReference type="EMBL" id="HBEU01001396">
    <property type="protein sequence ID" value="CAD8574795.1"/>
    <property type="molecule type" value="Transcribed_RNA"/>
</dbReference>
<protein>
    <recommendedName>
        <fullName evidence="2">Cytosolic fatty-acid binding proteins domain-containing protein</fullName>
    </recommendedName>
</protein>
<reference evidence="1" key="1">
    <citation type="submission" date="2021-01" db="EMBL/GenBank/DDBJ databases">
        <authorList>
            <person name="Corre E."/>
            <person name="Pelletier E."/>
            <person name="Niang G."/>
            <person name="Scheremetjew M."/>
            <person name="Finn R."/>
            <person name="Kale V."/>
            <person name="Holt S."/>
            <person name="Cochrane G."/>
            <person name="Meng A."/>
            <person name="Brown T."/>
            <person name="Cohen L."/>
        </authorList>
    </citation>
    <scope>NUCLEOTIDE SEQUENCE</scope>
    <source>
        <strain evidence="1">B651</strain>
    </source>
</reference>